<dbReference type="GO" id="GO:0003700">
    <property type="term" value="F:DNA-binding transcription factor activity"/>
    <property type="evidence" value="ECO:0007669"/>
    <property type="project" value="TreeGrafter"/>
</dbReference>
<dbReference type="InterPro" id="IPR009057">
    <property type="entry name" value="Homeodomain-like_sf"/>
</dbReference>
<comment type="caution">
    <text evidence="7">The sequence shown here is derived from an EMBL/GenBank/DDBJ whole genome shotgun (WGS) entry which is preliminary data.</text>
</comment>
<evidence type="ECO:0000256" key="1">
    <source>
        <dbReference type="ARBA" id="ARBA00023015"/>
    </source>
</evidence>
<dbReference type="Pfam" id="PF00440">
    <property type="entry name" value="TetR_N"/>
    <property type="match status" value="1"/>
</dbReference>
<feature type="DNA-binding region" description="H-T-H motif" evidence="4">
    <location>
        <begin position="60"/>
        <end position="79"/>
    </location>
</feature>
<dbReference type="AlphaFoldDB" id="A0A543A764"/>
<evidence type="ECO:0000313" key="8">
    <source>
        <dbReference type="Proteomes" id="UP000320209"/>
    </source>
</evidence>
<dbReference type="PROSITE" id="PS50977">
    <property type="entry name" value="HTH_TETR_2"/>
    <property type="match status" value="1"/>
</dbReference>
<dbReference type="Gene3D" id="1.10.357.10">
    <property type="entry name" value="Tetracycline Repressor, domain 2"/>
    <property type="match status" value="1"/>
</dbReference>
<name>A0A543A764_9ACTN</name>
<evidence type="ECO:0000256" key="4">
    <source>
        <dbReference type="PROSITE-ProRule" id="PRU00335"/>
    </source>
</evidence>
<keyword evidence="8" id="KW-1185">Reference proteome</keyword>
<dbReference type="PANTHER" id="PTHR30055">
    <property type="entry name" value="HTH-TYPE TRANSCRIPTIONAL REGULATOR RUTR"/>
    <property type="match status" value="1"/>
</dbReference>
<dbReference type="PRINTS" id="PR00455">
    <property type="entry name" value="HTHTETR"/>
</dbReference>
<dbReference type="InterPro" id="IPR001647">
    <property type="entry name" value="HTH_TetR"/>
</dbReference>
<gene>
    <name evidence="7" type="ORF">FB381_2316</name>
</gene>
<dbReference type="InterPro" id="IPR050109">
    <property type="entry name" value="HTH-type_TetR-like_transc_reg"/>
</dbReference>
<dbReference type="InterPro" id="IPR036271">
    <property type="entry name" value="Tet_transcr_reg_TetR-rel_C_sf"/>
</dbReference>
<feature type="compositionally biased region" description="Low complexity" evidence="5">
    <location>
        <begin position="15"/>
        <end position="31"/>
    </location>
</feature>
<accession>A0A543A764</accession>
<dbReference type="SUPFAM" id="SSF46689">
    <property type="entry name" value="Homeodomain-like"/>
    <property type="match status" value="1"/>
</dbReference>
<evidence type="ECO:0000313" key="7">
    <source>
        <dbReference type="EMBL" id="TQL68427.1"/>
    </source>
</evidence>
<keyword evidence="1" id="KW-0805">Transcription regulation</keyword>
<organism evidence="7 8">
    <name type="scientific">Nocardioides albertanoniae</name>
    <dbReference type="NCBI Taxonomy" id="1175486"/>
    <lineage>
        <taxon>Bacteria</taxon>
        <taxon>Bacillati</taxon>
        <taxon>Actinomycetota</taxon>
        <taxon>Actinomycetes</taxon>
        <taxon>Propionibacteriales</taxon>
        <taxon>Nocardioidaceae</taxon>
        <taxon>Nocardioides</taxon>
    </lineage>
</organism>
<dbReference type="Proteomes" id="UP000320209">
    <property type="component" value="Unassembled WGS sequence"/>
</dbReference>
<reference evidence="7 8" key="1">
    <citation type="submission" date="2019-06" db="EMBL/GenBank/DDBJ databases">
        <title>Sequencing the genomes of 1000 actinobacteria strains.</title>
        <authorList>
            <person name="Klenk H.-P."/>
        </authorList>
    </citation>
    <scope>NUCLEOTIDE SEQUENCE [LARGE SCALE GENOMIC DNA]</scope>
    <source>
        <strain evidence="7 8">DSM 25218</strain>
    </source>
</reference>
<dbReference type="EMBL" id="VFOV01000001">
    <property type="protein sequence ID" value="TQL68427.1"/>
    <property type="molecule type" value="Genomic_DNA"/>
</dbReference>
<proteinExistence type="predicted"/>
<evidence type="ECO:0000256" key="2">
    <source>
        <dbReference type="ARBA" id="ARBA00023125"/>
    </source>
</evidence>
<evidence type="ECO:0000256" key="3">
    <source>
        <dbReference type="ARBA" id="ARBA00023163"/>
    </source>
</evidence>
<dbReference type="GO" id="GO:0000976">
    <property type="term" value="F:transcription cis-regulatory region binding"/>
    <property type="evidence" value="ECO:0007669"/>
    <property type="project" value="TreeGrafter"/>
</dbReference>
<protein>
    <submittedName>
        <fullName evidence="7">TetR family transcriptional regulator</fullName>
    </submittedName>
</protein>
<sequence length="244" mass="25854">MWIVSTRPTASGPVSGRPRASGSAADGRRSAAAARRRAREADIVAATRRLFDERGLSDAQIEDIAKAVGINRAIVYRHFTGKDEIFALTLVGYLDEMREHLLEAAAGDSSPTDAVRDVVGAFVDYGIEHPAFVDCAQTLMRRSGSDLLDELSESALFRLGRAMSGCLTILTSVFEDGVASGEFELDDPNLLANTLYASGLGALQLARVGILVSESAPGVPTVAAVSPDQVRDYLVTSALALTAK</sequence>
<keyword evidence="2 4" id="KW-0238">DNA-binding</keyword>
<keyword evidence="3" id="KW-0804">Transcription</keyword>
<dbReference type="SUPFAM" id="SSF48498">
    <property type="entry name" value="Tetracyclin repressor-like, C-terminal domain"/>
    <property type="match status" value="1"/>
</dbReference>
<evidence type="ECO:0000259" key="6">
    <source>
        <dbReference type="PROSITE" id="PS50977"/>
    </source>
</evidence>
<dbReference type="Gene3D" id="1.10.10.60">
    <property type="entry name" value="Homeodomain-like"/>
    <property type="match status" value="1"/>
</dbReference>
<evidence type="ECO:0000256" key="5">
    <source>
        <dbReference type="SAM" id="MobiDB-lite"/>
    </source>
</evidence>
<dbReference type="PANTHER" id="PTHR30055:SF234">
    <property type="entry name" value="HTH-TYPE TRANSCRIPTIONAL REGULATOR BETI"/>
    <property type="match status" value="1"/>
</dbReference>
<feature type="domain" description="HTH tetR-type" evidence="6">
    <location>
        <begin position="37"/>
        <end position="97"/>
    </location>
</feature>
<feature type="region of interest" description="Disordered" evidence="5">
    <location>
        <begin position="1"/>
        <end position="31"/>
    </location>
</feature>